<gene>
    <name evidence="9" type="primary">SYF2</name>
    <name evidence="9" type="ORF">C6P45_000725</name>
</gene>
<proteinExistence type="inferred from homology"/>
<dbReference type="InterPro" id="IPR013260">
    <property type="entry name" value="mRNA_splic_SYF2"/>
</dbReference>
<keyword evidence="4 8" id="KW-0507">mRNA processing</keyword>
<dbReference type="GO" id="GO:0000398">
    <property type="term" value="P:mRNA splicing, via spliceosome"/>
    <property type="evidence" value="ECO:0007669"/>
    <property type="project" value="UniProtKB-UniRule"/>
</dbReference>
<accession>A0A9P7B843</accession>
<protein>
    <recommendedName>
        <fullName evidence="3 8">Pre-mRNA-splicing factor SYF2</fullName>
    </recommendedName>
</protein>
<keyword evidence="5 8" id="KW-0747">Spliceosome</keyword>
<organism evidence="9 10">
    <name type="scientific">Maudiozyma exigua</name>
    <name type="common">Yeast</name>
    <name type="synonym">Kazachstania exigua</name>
    <dbReference type="NCBI Taxonomy" id="34358"/>
    <lineage>
        <taxon>Eukaryota</taxon>
        <taxon>Fungi</taxon>
        <taxon>Dikarya</taxon>
        <taxon>Ascomycota</taxon>
        <taxon>Saccharomycotina</taxon>
        <taxon>Saccharomycetes</taxon>
        <taxon>Saccharomycetales</taxon>
        <taxon>Saccharomycetaceae</taxon>
        <taxon>Maudiozyma</taxon>
    </lineage>
</organism>
<keyword evidence="6 8" id="KW-0508">mRNA splicing</keyword>
<name>A0A9P7B843_MAUEX</name>
<dbReference type="Proteomes" id="UP000750334">
    <property type="component" value="Unassembled WGS sequence"/>
</dbReference>
<evidence type="ECO:0000256" key="5">
    <source>
        <dbReference type="ARBA" id="ARBA00022728"/>
    </source>
</evidence>
<evidence type="ECO:0000256" key="2">
    <source>
        <dbReference type="ARBA" id="ARBA00010028"/>
    </source>
</evidence>
<comment type="subcellular location">
    <subcellularLocation>
        <location evidence="1 8">Nucleus</location>
    </subcellularLocation>
</comment>
<reference evidence="9 10" key="1">
    <citation type="submission" date="2020-11" db="EMBL/GenBank/DDBJ databases">
        <title>Kefir isolates.</title>
        <authorList>
            <person name="Marcisauskas S."/>
            <person name="Kim Y."/>
            <person name="Blasche S."/>
        </authorList>
    </citation>
    <scope>NUCLEOTIDE SEQUENCE [LARGE SCALE GENOMIC DNA]</scope>
    <source>
        <strain evidence="9 10">OG2</strain>
    </source>
</reference>
<comment type="similarity">
    <text evidence="2 8">Belongs to the SYF2 family.</text>
</comment>
<comment type="subunit">
    <text evidence="8">May be part of a spliceosome complex.</text>
</comment>
<dbReference type="Pfam" id="PF08231">
    <property type="entry name" value="SYF2"/>
    <property type="match status" value="1"/>
</dbReference>
<comment type="caution">
    <text evidence="9">The sequence shown here is derived from an EMBL/GenBank/DDBJ whole genome shotgun (WGS) entry which is preliminary data.</text>
</comment>
<evidence type="ECO:0000313" key="10">
    <source>
        <dbReference type="Proteomes" id="UP000750334"/>
    </source>
</evidence>
<evidence type="ECO:0000313" key="9">
    <source>
        <dbReference type="EMBL" id="KAG0663940.1"/>
    </source>
</evidence>
<dbReference type="OrthoDB" id="199717at2759"/>
<evidence type="ECO:0000256" key="6">
    <source>
        <dbReference type="ARBA" id="ARBA00023187"/>
    </source>
</evidence>
<comment type="function">
    <text evidence="8">Involved in pre-mRNA splicing.</text>
</comment>
<sequence>MDLIAIRQKFKELKRKCKDIEIEDRKLIETHKKPVVYSPKDLEDVDKTNDTLAKRTYDKEIKDIKRFRSRESEKGDKLDELVNHLNSNAKKRYNIQKKRIVHNELLAGGFINDKNKQFNSKITKERESNKDK</sequence>
<dbReference type="GO" id="GO:0005681">
    <property type="term" value="C:spliceosomal complex"/>
    <property type="evidence" value="ECO:0007669"/>
    <property type="project" value="UniProtKB-KW"/>
</dbReference>
<keyword evidence="10" id="KW-1185">Reference proteome</keyword>
<dbReference type="AlphaFoldDB" id="A0A9P7B843"/>
<evidence type="ECO:0000256" key="4">
    <source>
        <dbReference type="ARBA" id="ARBA00022664"/>
    </source>
</evidence>
<evidence type="ECO:0000256" key="8">
    <source>
        <dbReference type="RuleBase" id="RU367148"/>
    </source>
</evidence>
<evidence type="ECO:0000256" key="7">
    <source>
        <dbReference type="ARBA" id="ARBA00023242"/>
    </source>
</evidence>
<evidence type="ECO:0000256" key="1">
    <source>
        <dbReference type="ARBA" id="ARBA00004123"/>
    </source>
</evidence>
<dbReference type="EMBL" id="PUHR01000126">
    <property type="protein sequence ID" value="KAG0663940.1"/>
    <property type="molecule type" value="Genomic_DNA"/>
</dbReference>
<evidence type="ECO:0000256" key="3">
    <source>
        <dbReference type="ARBA" id="ARBA00014745"/>
    </source>
</evidence>
<keyword evidence="7 8" id="KW-0539">Nucleus</keyword>